<reference evidence="1 2" key="1">
    <citation type="submission" date="2020-03" db="EMBL/GenBank/DDBJ databases">
        <authorList>
            <person name="Wang L."/>
            <person name="He N."/>
            <person name="Li Y."/>
            <person name="Fang Y."/>
            <person name="Zhang F."/>
        </authorList>
    </citation>
    <scope>NUCLEOTIDE SEQUENCE [LARGE SCALE GENOMIC DNA]</scope>
    <source>
        <strain evidence="1 2">36D10-4-7</strain>
    </source>
</reference>
<dbReference type="RefSeq" id="WP_168134108.1">
    <property type="nucleotide sequence ID" value="NZ_JAAVJH010000004.1"/>
</dbReference>
<accession>A0ABX1CKP6</accession>
<dbReference type="Proteomes" id="UP000732399">
    <property type="component" value="Unassembled WGS sequence"/>
</dbReference>
<dbReference type="InterPro" id="IPR045617">
    <property type="entry name" value="DUF6445"/>
</dbReference>
<comment type="caution">
    <text evidence="1">The sequence shown here is derived from an EMBL/GenBank/DDBJ whole genome shotgun (WGS) entry which is preliminary data.</text>
</comment>
<keyword evidence="2" id="KW-1185">Reference proteome</keyword>
<gene>
    <name evidence="1" type="ORF">HBH26_08225</name>
</gene>
<organism evidence="1 2">
    <name type="scientific">Sphingomonas corticis</name>
    <dbReference type="NCBI Taxonomy" id="2722791"/>
    <lineage>
        <taxon>Bacteria</taxon>
        <taxon>Pseudomonadati</taxon>
        <taxon>Pseudomonadota</taxon>
        <taxon>Alphaproteobacteria</taxon>
        <taxon>Sphingomonadales</taxon>
        <taxon>Sphingomonadaceae</taxon>
        <taxon>Sphingomonas</taxon>
    </lineage>
</organism>
<protein>
    <submittedName>
        <fullName evidence="1">Uncharacterized protein</fullName>
    </submittedName>
</protein>
<evidence type="ECO:0000313" key="2">
    <source>
        <dbReference type="Proteomes" id="UP000732399"/>
    </source>
</evidence>
<dbReference type="Pfam" id="PF20043">
    <property type="entry name" value="DUF6445"/>
    <property type="match status" value="1"/>
</dbReference>
<proteinExistence type="predicted"/>
<evidence type="ECO:0000313" key="1">
    <source>
        <dbReference type="EMBL" id="NJR78569.1"/>
    </source>
</evidence>
<dbReference type="EMBL" id="JAAVJH010000004">
    <property type="protein sequence ID" value="NJR78569.1"/>
    <property type="molecule type" value="Genomic_DNA"/>
</dbReference>
<name>A0ABX1CKP6_9SPHN</name>
<sequence length="225" mass="23934">MTAPRIHVERVGCERVPVVIVDDFAPDGEALVREGVAATLGPPGSHYPGVRAPVGPGYRDAVAPLLAAAAKRVFGFADRLAIDRMLFSLTVTPPAALSLAQRLPHVDDVAPGKLAVVHYLARQDWGGTRFFRHRTTGFETVDAHRHRAYLDALAADLRTHGEPPAGYIAGATPLFEPVGEVPARFNRAVIYPSALLHCAAIDNARPLPADAATGRLTIASFLSAS</sequence>